<organism evidence="3 4">
    <name type="scientific">Thiothrix eikelboomii</name>
    <dbReference type="NCBI Taxonomy" id="92487"/>
    <lineage>
        <taxon>Bacteria</taxon>
        <taxon>Pseudomonadati</taxon>
        <taxon>Pseudomonadota</taxon>
        <taxon>Gammaproteobacteria</taxon>
        <taxon>Thiotrichales</taxon>
        <taxon>Thiotrichaceae</taxon>
        <taxon>Thiothrix</taxon>
    </lineage>
</organism>
<sequence length="199" mass="21544">MKMKTQLSLATIFLAGLITSGCSQMMGAQQVAQAAPEPTPAPGKVITITDCSKCPPRPRPIGSGGGKKPSGGMGGRHSHPAIPGCTNSVTHSHPYTNSRHTHKYSCKGRKPQRPIQRPTQRPVMADRWAHTHPAIPGCTNSITHTHPYNNPNHSHHYSCRGGQRPDRPQQIIVVPPVKAKGNFKGPIQIDQGTLKPYQQ</sequence>
<feature type="compositionally biased region" description="Low complexity" evidence="1">
    <location>
        <begin position="143"/>
        <end position="152"/>
    </location>
</feature>
<keyword evidence="4" id="KW-1185">Reference proteome</keyword>
<feature type="region of interest" description="Disordered" evidence="1">
    <location>
        <begin position="50"/>
        <end position="199"/>
    </location>
</feature>
<feature type="signal peptide" evidence="2">
    <location>
        <begin position="1"/>
        <end position="34"/>
    </location>
</feature>
<accession>A0A1T4VSR9</accession>
<keyword evidence="2" id="KW-0732">Signal</keyword>
<feature type="compositionally biased region" description="Low complexity" evidence="1">
    <location>
        <begin position="113"/>
        <end position="122"/>
    </location>
</feature>
<dbReference type="EMBL" id="FUYB01000001">
    <property type="protein sequence ID" value="SKA68054.1"/>
    <property type="molecule type" value="Genomic_DNA"/>
</dbReference>
<dbReference type="OrthoDB" id="5625836at2"/>
<feature type="compositionally biased region" description="Gly residues" evidence="1">
    <location>
        <begin position="62"/>
        <end position="75"/>
    </location>
</feature>
<dbReference type="STRING" id="92487.SAMN02745130_00186"/>
<dbReference type="AlphaFoldDB" id="A0A1T4VSR9"/>
<evidence type="ECO:0000256" key="1">
    <source>
        <dbReference type="SAM" id="MobiDB-lite"/>
    </source>
</evidence>
<evidence type="ECO:0000313" key="4">
    <source>
        <dbReference type="Proteomes" id="UP000190460"/>
    </source>
</evidence>
<evidence type="ECO:0000313" key="3">
    <source>
        <dbReference type="EMBL" id="SKA68054.1"/>
    </source>
</evidence>
<feature type="chain" id="PRO_5012052341" description="Lipoprotein" evidence="2">
    <location>
        <begin position="35"/>
        <end position="199"/>
    </location>
</feature>
<name>A0A1T4VSR9_9GAMM</name>
<reference evidence="3 4" key="1">
    <citation type="submission" date="2017-02" db="EMBL/GenBank/DDBJ databases">
        <authorList>
            <person name="Peterson S.W."/>
        </authorList>
    </citation>
    <scope>NUCLEOTIDE SEQUENCE [LARGE SCALE GENOMIC DNA]</scope>
    <source>
        <strain evidence="3 4">ATCC 49788</strain>
    </source>
</reference>
<protein>
    <recommendedName>
        <fullName evidence="5">Lipoprotein</fullName>
    </recommendedName>
</protein>
<gene>
    <name evidence="3" type="ORF">SAMN02745130_00186</name>
</gene>
<dbReference type="RefSeq" id="WP_078920693.1">
    <property type="nucleotide sequence ID" value="NZ_FUYB01000001.1"/>
</dbReference>
<feature type="compositionally biased region" description="Basic residues" evidence="1">
    <location>
        <begin position="99"/>
        <end position="112"/>
    </location>
</feature>
<evidence type="ECO:0000256" key="2">
    <source>
        <dbReference type="SAM" id="SignalP"/>
    </source>
</evidence>
<dbReference type="PROSITE" id="PS51257">
    <property type="entry name" value="PROKAR_LIPOPROTEIN"/>
    <property type="match status" value="1"/>
</dbReference>
<evidence type="ECO:0008006" key="5">
    <source>
        <dbReference type="Google" id="ProtNLM"/>
    </source>
</evidence>
<dbReference type="Proteomes" id="UP000190460">
    <property type="component" value="Unassembled WGS sequence"/>
</dbReference>
<feature type="compositionally biased region" description="Polar residues" evidence="1">
    <location>
        <begin position="85"/>
        <end position="98"/>
    </location>
</feature>
<proteinExistence type="predicted"/>